<gene>
    <name evidence="1" type="ORF">DEBURN_LOCUS7834</name>
</gene>
<keyword evidence="2" id="KW-1185">Reference proteome</keyword>
<evidence type="ECO:0000313" key="2">
    <source>
        <dbReference type="Proteomes" id="UP000789706"/>
    </source>
</evidence>
<proteinExistence type="predicted"/>
<sequence length="67" mass="7833">DTTVTTPRDDVFIFYHNNKVSPDEQNSKLQAEITELPIDKNTELLARIIELERLAKENEERFAKEKS</sequence>
<dbReference type="Proteomes" id="UP000789706">
    <property type="component" value="Unassembled WGS sequence"/>
</dbReference>
<feature type="non-terminal residue" evidence="1">
    <location>
        <position position="67"/>
    </location>
</feature>
<dbReference type="EMBL" id="CAJVPK010001023">
    <property type="protein sequence ID" value="CAG8566102.1"/>
    <property type="molecule type" value="Genomic_DNA"/>
</dbReference>
<reference evidence="1" key="1">
    <citation type="submission" date="2021-06" db="EMBL/GenBank/DDBJ databases">
        <authorList>
            <person name="Kallberg Y."/>
            <person name="Tangrot J."/>
            <person name="Rosling A."/>
        </authorList>
    </citation>
    <scope>NUCLEOTIDE SEQUENCE</scope>
    <source>
        <strain evidence="1">AZ414A</strain>
    </source>
</reference>
<dbReference type="AlphaFoldDB" id="A0A9N9FX14"/>
<organism evidence="1 2">
    <name type="scientific">Diversispora eburnea</name>
    <dbReference type="NCBI Taxonomy" id="1213867"/>
    <lineage>
        <taxon>Eukaryota</taxon>
        <taxon>Fungi</taxon>
        <taxon>Fungi incertae sedis</taxon>
        <taxon>Mucoromycota</taxon>
        <taxon>Glomeromycotina</taxon>
        <taxon>Glomeromycetes</taxon>
        <taxon>Diversisporales</taxon>
        <taxon>Diversisporaceae</taxon>
        <taxon>Diversispora</taxon>
    </lineage>
</organism>
<evidence type="ECO:0000313" key="1">
    <source>
        <dbReference type="EMBL" id="CAG8566102.1"/>
    </source>
</evidence>
<accession>A0A9N9FX14</accession>
<protein>
    <submittedName>
        <fullName evidence="1">10306_t:CDS:1</fullName>
    </submittedName>
</protein>
<comment type="caution">
    <text evidence="1">The sequence shown here is derived from an EMBL/GenBank/DDBJ whole genome shotgun (WGS) entry which is preliminary data.</text>
</comment>
<name>A0A9N9FX14_9GLOM</name>